<gene>
    <name evidence="1" type="ORF">BCR41DRAFT_375042</name>
</gene>
<accession>A0A1Y2G865</accession>
<name>A0A1Y2G865_9FUNG</name>
<dbReference type="RefSeq" id="XP_021876312.1">
    <property type="nucleotide sequence ID" value="XM_022026913.1"/>
</dbReference>
<evidence type="ECO:0000313" key="1">
    <source>
        <dbReference type="EMBL" id="ORZ04035.1"/>
    </source>
</evidence>
<dbReference type="EMBL" id="MCFF01000060">
    <property type="protein sequence ID" value="ORZ04035.1"/>
    <property type="molecule type" value="Genomic_DNA"/>
</dbReference>
<dbReference type="InParanoid" id="A0A1Y2G865"/>
<protein>
    <submittedName>
        <fullName evidence="1">Uncharacterized protein</fullName>
    </submittedName>
</protein>
<dbReference type="OrthoDB" id="2441143at2759"/>
<proteinExistence type="predicted"/>
<dbReference type="Proteomes" id="UP000193648">
    <property type="component" value="Unassembled WGS sequence"/>
</dbReference>
<sequence>MFLHRLRGFNLGHGAATCSGVPRQNQIPFTPLTQSVATQLFLEIKRYFRHDSVELYKKAEAQRNKGVISGSSIVDINENHSTIENFARLNGVTKGGRTMLPHNPPRSAHSAMWLLEPMSTILPRSAHPVKTLSGKWRFVAYIAYIFLPRCNGGA</sequence>
<dbReference type="AlphaFoldDB" id="A0A1Y2G865"/>
<comment type="caution">
    <text evidence="1">The sequence shown here is derived from an EMBL/GenBank/DDBJ whole genome shotgun (WGS) entry which is preliminary data.</text>
</comment>
<reference evidence="1 2" key="1">
    <citation type="submission" date="2016-07" db="EMBL/GenBank/DDBJ databases">
        <title>Pervasive Adenine N6-methylation of Active Genes in Fungi.</title>
        <authorList>
            <consortium name="DOE Joint Genome Institute"/>
            <person name="Mondo S.J."/>
            <person name="Dannebaum R.O."/>
            <person name="Kuo R.C."/>
            <person name="Labutti K."/>
            <person name="Haridas S."/>
            <person name="Kuo A."/>
            <person name="Salamov A."/>
            <person name="Ahrendt S.R."/>
            <person name="Lipzen A."/>
            <person name="Sullivan W."/>
            <person name="Andreopoulos W.B."/>
            <person name="Clum A."/>
            <person name="Lindquist E."/>
            <person name="Daum C."/>
            <person name="Ramamoorthy G.K."/>
            <person name="Gryganskyi A."/>
            <person name="Culley D."/>
            <person name="Magnuson J.K."/>
            <person name="James T.Y."/>
            <person name="O'Malley M.A."/>
            <person name="Stajich J.E."/>
            <person name="Spatafora J.W."/>
            <person name="Visel A."/>
            <person name="Grigoriev I.V."/>
        </authorList>
    </citation>
    <scope>NUCLEOTIDE SEQUENCE [LARGE SCALE GENOMIC DNA]</scope>
    <source>
        <strain evidence="1 2">NRRL 3116</strain>
    </source>
</reference>
<organism evidence="1 2">
    <name type="scientific">Lobosporangium transversale</name>
    <dbReference type="NCBI Taxonomy" id="64571"/>
    <lineage>
        <taxon>Eukaryota</taxon>
        <taxon>Fungi</taxon>
        <taxon>Fungi incertae sedis</taxon>
        <taxon>Mucoromycota</taxon>
        <taxon>Mortierellomycotina</taxon>
        <taxon>Mortierellomycetes</taxon>
        <taxon>Mortierellales</taxon>
        <taxon>Mortierellaceae</taxon>
        <taxon>Lobosporangium</taxon>
    </lineage>
</organism>
<keyword evidence="2" id="KW-1185">Reference proteome</keyword>
<dbReference type="GeneID" id="33568756"/>
<evidence type="ECO:0000313" key="2">
    <source>
        <dbReference type="Proteomes" id="UP000193648"/>
    </source>
</evidence>